<evidence type="ECO:0000256" key="8">
    <source>
        <dbReference type="ARBA" id="ARBA00023163"/>
    </source>
</evidence>
<keyword evidence="7" id="KW-0238">DNA-binding</keyword>
<accession>E3LY38</accession>
<evidence type="ECO:0000256" key="10">
    <source>
        <dbReference type="ARBA" id="ARBA00023242"/>
    </source>
</evidence>
<dbReference type="InterPro" id="IPR013088">
    <property type="entry name" value="Znf_NHR/GATA"/>
</dbReference>
<keyword evidence="8" id="KW-0804">Transcription</keyword>
<evidence type="ECO:0000259" key="12">
    <source>
        <dbReference type="PROSITE" id="PS51030"/>
    </source>
</evidence>
<dbReference type="GO" id="GO:0003700">
    <property type="term" value="F:DNA-binding transcription factor activity"/>
    <property type="evidence" value="ECO:0007669"/>
    <property type="project" value="InterPro"/>
</dbReference>
<evidence type="ECO:0000256" key="3">
    <source>
        <dbReference type="ARBA" id="ARBA00022723"/>
    </source>
</evidence>
<dbReference type="eggNOG" id="KOG3575">
    <property type="taxonomic scope" value="Eukaryota"/>
</dbReference>
<feature type="compositionally biased region" description="Low complexity" evidence="11">
    <location>
        <begin position="145"/>
        <end position="159"/>
    </location>
</feature>
<evidence type="ECO:0000256" key="2">
    <source>
        <dbReference type="ARBA" id="ARBA00005993"/>
    </source>
</evidence>
<evidence type="ECO:0000256" key="9">
    <source>
        <dbReference type="ARBA" id="ARBA00023170"/>
    </source>
</evidence>
<evidence type="ECO:0000256" key="5">
    <source>
        <dbReference type="ARBA" id="ARBA00022833"/>
    </source>
</evidence>
<evidence type="ECO:0000256" key="6">
    <source>
        <dbReference type="ARBA" id="ARBA00023015"/>
    </source>
</evidence>
<keyword evidence="10" id="KW-0539">Nucleus</keyword>
<dbReference type="FunCoup" id="E3LY38">
    <property type="interactions" value="1927"/>
</dbReference>
<evidence type="ECO:0000256" key="11">
    <source>
        <dbReference type="SAM" id="MobiDB-lite"/>
    </source>
</evidence>
<dbReference type="PROSITE" id="PS00031">
    <property type="entry name" value="NUCLEAR_REC_DBD_1"/>
    <property type="match status" value="1"/>
</dbReference>
<comment type="similarity">
    <text evidence="2">Belongs to the nuclear hormone receptor family.</text>
</comment>
<dbReference type="InterPro" id="IPR001628">
    <property type="entry name" value="Znf_hrmn_rcpt"/>
</dbReference>
<reference evidence="13" key="1">
    <citation type="submission" date="2007-07" db="EMBL/GenBank/DDBJ databases">
        <title>PCAP assembly of the Caenorhabditis remanei genome.</title>
        <authorList>
            <consortium name="The Caenorhabditis remanei Sequencing Consortium"/>
            <person name="Wilson R.K."/>
        </authorList>
    </citation>
    <scope>NUCLEOTIDE SEQUENCE [LARGE SCALE GENOMIC DNA]</scope>
    <source>
        <strain evidence="13">PB4641</strain>
    </source>
</reference>
<dbReference type="AlphaFoldDB" id="E3LY38"/>
<dbReference type="SMART" id="SM00399">
    <property type="entry name" value="ZnF_C4"/>
    <property type="match status" value="1"/>
</dbReference>
<dbReference type="OMA" id="YENCAMN"/>
<dbReference type="PANTHER" id="PTHR48092">
    <property type="entry name" value="KNIRPS-RELATED PROTEIN-RELATED"/>
    <property type="match status" value="1"/>
</dbReference>
<keyword evidence="9" id="KW-0675">Receptor</keyword>
<evidence type="ECO:0000256" key="1">
    <source>
        <dbReference type="ARBA" id="ARBA00004123"/>
    </source>
</evidence>
<dbReference type="STRING" id="31234.E3LY38"/>
<protein>
    <submittedName>
        <fullName evidence="13">CRE-NHR-2 protein</fullName>
    </submittedName>
</protein>
<dbReference type="PRINTS" id="PR00047">
    <property type="entry name" value="STROIDFINGER"/>
</dbReference>
<dbReference type="InterPro" id="IPR050200">
    <property type="entry name" value="Nuclear_hormone_rcpt_NR3"/>
</dbReference>
<feature type="compositionally biased region" description="Polar residues" evidence="11">
    <location>
        <begin position="103"/>
        <end position="114"/>
    </location>
</feature>
<keyword evidence="5" id="KW-0862">Zinc</keyword>
<feature type="region of interest" description="Disordered" evidence="11">
    <location>
        <begin position="81"/>
        <end position="159"/>
    </location>
</feature>
<dbReference type="InParanoid" id="E3LY38"/>
<sequence>MSQPMTAEAMQYPPHHQIPPGYPMMNPYGQPYMQPTDMTNFAASQSFNPEMFQMYMMQMSQLNQPQMQHPMPLNPIQSVEAKAERDSGNDTISPPPPQQQQQIHSGYSTNTPTVSPHYPDPMPQQMQQHQQHMTPHMTPIPTPSPEQMQQMNQNNQTPTQQVSTYAINNLLSSATTQNSPQEEEKEDTSVRRNTLPSVNRKRRPTAYDRPAAPPAVPQNFTANYSPMMMHNFAALMDPYLRRDLCAICGDSATGYHYGVISCEGCKGFFRRSVHRKVDYVCQKGAACQFSYENCAMNRGARTRCQACRFKRCVEMGMNKDSVKMIGKDETKEESTTSTTKMSPEVKELVDSFVAAMKVSSNFTSQTHAIAAIKNFVKEVSALSSIFTEFDVQKVIGGILAIRAAFTFDPISFIDSLNFHSTVTLLRTCIRNSVFNDTELALLSGIHIMQTMNGGISKVSKQSHMT</sequence>
<dbReference type="GO" id="GO:0005634">
    <property type="term" value="C:nucleus"/>
    <property type="evidence" value="ECO:0007669"/>
    <property type="project" value="UniProtKB-SubCell"/>
</dbReference>
<proteinExistence type="inferred from homology"/>
<dbReference type="SUPFAM" id="SSF57716">
    <property type="entry name" value="Glucocorticoid receptor-like (DNA-binding domain)"/>
    <property type="match status" value="1"/>
</dbReference>
<evidence type="ECO:0000256" key="4">
    <source>
        <dbReference type="ARBA" id="ARBA00022771"/>
    </source>
</evidence>
<dbReference type="OrthoDB" id="6355676at2759"/>
<evidence type="ECO:0000256" key="7">
    <source>
        <dbReference type="ARBA" id="ARBA00023125"/>
    </source>
</evidence>
<dbReference type="Pfam" id="PF00105">
    <property type="entry name" value="zf-C4"/>
    <property type="match status" value="1"/>
</dbReference>
<dbReference type="EMBL" id="DS268418">
    <property type="protein sequence ID" value="EFO84694.1"/>
    <property type="molecule type" value="Genomic_DNA"/>
</dbReference>
<keyword evidence="14" id="KW-1185">Reference proteome</keyword>
<gene>
    <name evidence="13" type="primary">Cre-nhr-2</name>
    <name evidence="13" type="ORF">CRE_03966</name>
</gene>
<dbReference type="CDD" id="cd06916">
    <property type="entry name" value="NR_DBD_like"/>
    <property type="match status" value="1"/>
</dbReference>
<keyword evidence="3" id="KW-0479">Metal-binding</keyword>
<dbReference type="GO" id="GO:0008270">
    <property type="term" value="F:zinc ion binding"/>
    <property type="evidence" value="ECO:0007669"/>
    <property type="project" value="UniProtKB-KW"/>
</dbReference>
<dbReference type="FunFam" id="3.30.50.10:FF:000030">
    <property type="entry name" value="Nuclear Hormone Receptor family"/>
    <property type="match status" value="1"/>
</dbReference>
<organism evidence="14">
    <name type="scientific">Caenorhabditis remanei</name>
    <name type="common">Caenorhabditis vulgaris</name>
    <dbReference type="NCBI Taxonomy" id="31234"/>
    <lineage>
        <taxon>Eukaryota</taxon>
        <taxon>Metazoa</taxon>
        <taxon>Ecdysozoa</taxon>
        <taxon>Nematoda</taxon>
        <taxon>Chromadorea</taxon>
        <taxon>Rhabditida</taxon>
        <taxon>Rhabditina</taxon>
        <taxon>Rhabditomorpha</taxon>
        <taxon>Rhabditoidea</taxon>
        <taxon>Rhabditidae</taxon>
        <taxon>Peloderinae</taxon>
        <taxon>Caenorhabditis</taxon>
    </lineage>
</organism>
<feature type="region of interest" description="Disordered" evidence="11">
    <location>
        <begin position="173"/>
        <end position="214"/>
    </location>
</feature>
<name>E3LY38_CAERE</name>
<dbReference type="Proteomes" id="UP000008281">
    <property type="component" value="Unassembled WGS sequence"/>
</dbReference>
<dbReference type="GO" id="GO:0043565">
    <property type="term" value="F:sequence-specific DNA binding"/>
    <property type="evidence" value="ECO:0007669"/>
    <property type="project" value="InterPro"/>
</dbReference>
<evidence type="ECO:0000313" key="14">
    <source>
        <dbReference type="Proteomes" id="UP000008281"/>
    </source>
</evidence>
<comment type="subcellular location">
    <subcellularLocation>
        <location evidence="1">Nucleus</location>
    </subcellularLocation>
</comment>
<feature type="compositionally biased region" description="Low complexity" evidence="11">
    <location>
        <begin position="123"/>
        <end position="137"/>
    </location>
</feature>
<feature type="domain" description="Nuclear receptor" evidence="12">
    <location>
        <begin position="242"/>
        <end position="324"/>
    </location>
</feature>
<keyword evidence="6" id="KW-0805">Transcription regulation</keyword>
<keyword evidence="4" id="KW-0863">Zinc-finger</keyword>
<evidence type="ECO:0000313" key="13">
    <source>
        <dbReference type="EMBL" id="EFO84694.1"/>
    </source>
</evidence>
<dbReference type="Gene3D" id="3.30.50.10">
    <property type="entry name" value="Erythroid Transcription Factor GATA-1, subunit A"/>
    <property type="match status" value="1"/>
</dbReference>
<dbReference type="HOGENOM" id="CLU_552354_0_0_1"/>
<dbReference type="PROSITE" id="PS51030">
    <property type="entry name" value="NUCLEAR_REC_DBD_2"/>
    <property type="match status" value="1"/>
</dbReference>